<feature type="repeat" description="TPR" evidence="1">
    <location>
        <begin position="393"/>
        <end position="426"/>
    </location>
</feature>
<feature type="repeat" description="TPR" evidence="1">
    <location>
        <begin position="353"/>
        <end position="386"/>
    </location>
</feature>
<dbReference type="RefSeq" id="WP_378067274.1">
    <property type="nucleotide sequence ID" value="NZ_JBHSBL010000015.1"/>
</dbReference>
<keyword evidence="1" id="KW-0802">TPR repeat</keyword>
<dbReference type="Pfam" id="PF13424">
    <property type="entry name" value="TPR_12"/>
    <property type="match status" value="3"/>
</dbReference>
<accession>A0ABV8IR44</accession>
<feature type="repeat" description="TPR" evidence="1">
    <location>
        <begin position="193"/>
        <end position="226"/>
    </location>
</feature>
<dbReference type="PROSITE" id="PS50293">
    <property type="entry name" value="TPR_REGION"/>
    <property type="match status" value="1"/>
</dbReference>
<feature type="repeat" description="TPR" evidence="1">
    <location>
        <begin position="233"/>
        <end position="266"/>
    </location>
</feature>
<dbReference type="EMBL" id="JBHSBL010000015">
    <property type="protein sequence ID" value="MFC4066305.1"/>
    <property type="molecule type" value="Genomic_DNA"/>
</dbReference>
<dbReference type="PANTHER" id="PTHR10098">
    <property type="entry name" value="RAPSYN-RELATED"/>
    <property type="match status" value="1"/>
</dbReference>
<dbReference type="Gene3D" id="1.25.40.10">
    <property type="entry name" value="Tetratricopeptide repeat domain"/>
    <property type="match status" value="2"/>
</dbReference>
<comment type="caution">
    <text evidence="2">The sequence shown here is derived from an EMBL/GenBank/DDBJ whole genome shotgun (WGS) entry which is preliminary data.</text>
</comment>
<evidence type="ECO:0000313" key="2">
    <source>
        <dbReference type="EMBL" id="MFC4066305.1"/>
    </source>
</evidence>
<reference evidence="3" key="1">
    <citation type="journal article" date="2019" name="Int. J. Syst. Evol. Microbiol.">
        <title>The Global Catalogue of Microorganisms (GCM) 10K type strain sequencing project: providing services to taxonomists for standard genome sequencing and annotation.</title>
        <authorList>
            <consortium name="The Broad Institute Genomics Platform"/>
            <consortium name="The Broad Institute Genome Sequencing Center for Infectious Disease"/>
            <person name="Wu L."/>
            <person name="Ma J."/>
        </authorList>
    </citation>
    <scope>NUCLEOTIDE SEQUENCE [LARGE SCALE GENOMIC DNA]</scope>
    <source>
        <strain evidence="3">TBRC 5832</strain>
    </source>
</reference>
<dbReference type="InterPro" id="IPR019734">
    <property type="entry name" value="TPR_rpt"/>
</dbReference>
<dbReference type="Proteomes" id="UP001595867">
    <property type="component" value="Unassembled WGS sequence"/>
</dbReference>
<evidence type="ECO:0000313" key="3">
    <source>
        <dbReference type="Proteomes" id="UP001595867"/>
    </source>
</evidence>
<dbReference type="PROSITE" id="PS50005">
    <property type="entry name" value="TPR"/>
    <property type="match status" value="6"/>
</dbReference>
<evidence type="ECO:0000256" key="1">
    <source>
        <dbReference type="PROSITE-ProRule" id="PRU00339"/>
    </source>
</evidence>
<dbReference type="PANTHER" id="PTHR10098:SF108">
    <property type="entry name" value="TETRATRICOPEPTIDE REPEAT PROTEIN 28"/>
    <property type="match status" value="1"/>
</dbReference>
<proteinExistence type="predicted"/>
<dbReference type="SUPFAM" id="SSF48452">
    <property type="entry name" value="TPR-like"/>
    <property type="match status" value="2"/>
</dbReference>
<name>A0ABV8IR44_9ACTN</name>
<protein>
    <submittedName>
        <fullName evidence="2">Tetratricopeptide repeat protein</fullName>
    </submittedName>
</protein>
<feature type="repeat" description="TPR" evidence="1">
    <location>
        <begin position="273"/>
        <end position="306"/>
    </location>
</feature>
<keyword evidence="3" id="KW-1185">Reference proteome</keyword>
<dbReference type="InterPro" id="IPR011990">
    <property type="entry name" value="TPR-like_helical_dom_sf"/>
</dbReference>
<sequence length="522" mass="58678">MAEAAPLIIDLLSRYERDLNSPDEALAEDSPLTPADRGQLVQLLEQARRPPHPPLTAASEMADLVRQLATTSLITTLDDGRMVMHRWTATELHRHWTSPHGRHHRPGLVTAAHHAAAAFWQWRFETWPQSAIDDLHDLEEARHHRLAIDDLETAGTITEHICSQLDQWGAWDRETSLIHDTLRWLPEDSSRRPAWYQQLGIIAHNRGDYTEAERRYQQALTIFEELGNQAGTANSYHQLGIVAQNRGDYTEAERRYQQALTIFEELGDQTGTAGSYHQLGIIAHNRGDYTEAERRYQQALTIEEELGNQAGMANSYGQLGNFAEDRGDYTEAERRYQQALTIFEELGIQTGMASSYHQLGIIAQKRGDYTEAERRYQQALTIDEELGNQAGTASSYHQLGIIAQTRGDYTEAERRYQQALTIEEELGNRAGMAISISQIGTLRTETNNLAEAVTFHCRALAISLGIGVPQAGFNIARLRDLRAKLDGVIFSDAATAVLDEELFQDLNALLDQAEGPEQEDNT</sequence>
<feature type="repeat" description="TPR" evidence="1">
    <location>
        <begin position="313"/>
        <end position="346"/>
    </location>
</feature>
<gene>
    <name evidence="2" type="ORF">ACFO0C_15330</name>
</gene>
<organism evidence="2 3">
    <name type="scientific">Actinoplanes subglobosus</name>
    <dbReference type="NCBI Taxonomy" id="1547892"/>
    <lineage>
        <taxon>Bacteria</taxon>
        <taxon>Bacillati</taxon>
        <taxon>Actinomycetota</taxon>
        <taxon>Actinomycetes</taxon>
        <taxon>Micromonosporales</taxon>
        <taxon>Micromonosporaceae</taxon>
        <taxon>Actinoplanes</taxon>
    </lineage>
</organism>
<dbReference type="SMART" id="SM00028">
    <property type="entry name" value="TPR"/>
    <property type="match status" value="7"/>
</dbReference>